<evidence type="ECO:0000313" key="3">
    <source>
        <dbReference type="Proteomes" id="UP001467690"/>
    </source>
</evidence>
<gene>
    <name evidence="2" type="ORF">ABS311_10585</name>
</gene>
<organism evidence="2 3">
    <name type="scientific">Catenovulum sediminis</name>
    <dbReference type="NCBI Taxonomy" id="1740262"/>
    <lineage>
        <taxon>Bacteria</taxon>
        <taxon>Pseudomonadati</taxon>
        <taxon>Pseudomonadota</taxon>
        <taxon>Gammaproteobacteria</taxon>
        <taxon>Alteromonadales</taxon>
        <taxon>Alteromonadaceae</taxon>
        <taxon>Catenovulum</taxon>
    </lineage>
</organism>
<dbReference type="RefSeq" id="WP_350401839.1">
    <property type="nucleotide sequence ID" value="NZ_JBELOE010000210.1"/>
</dbReference>
<dbReference type="Proteomes" id="UP001467690">
    <property type="component" value="Unassembled WGS sequence"/>
</dbReference>
<feature type="region of interest" description="Disordered" evidence="1">
    <location>
        <begin position="1"/>
        <end position="48"/>
    </location>
</feature>
<sequence length="444" mass="49395">MAGVIQGLTTGYGMVRDMQERDRRHEDRAYQRERQSALDAQNAERHSAQMANAGLQTKLLQNNVNRLPAQNKYQDDMQSANLSRLDVDRQVSEFNLNQSKKQATEADADKVWQNIVRQSIDPKTGQPREKLPPEVVQAYQQFASSPYVKLPKYRHLESADSAIEVENAFMNGGLPSIKHVQQTYQGLADKSVGLPARGHGTIARNEIVGMSPSEDGNRLKIKMVTYRDDGSSYESFVNNGRHAKPGTGVMELPWEKVFNDVQAKAKTAKLAKHLQSQLAIHQGASRGSNKLSPKDALNAANDIQKNITELSNSLSSGTNISIEDRNYTQQRIKTLQSQYDQLAQSAGLLTQHDLNKNYAARWANGDQDKAAFAMEFLSEGEDISLLEDAYQLRKSLNPNQGSSINASAIAGKLRESPNISIESEPFLKQGQSALRSPAYNYFDK</sequence>
<reference evidence="2 3" key="1">
    <citation type="submission" date="2024-06" db="EMBL/GenBank/DDBJ databases">
        <authorList>
            <person name="Chen R.Y."/>
        </authorList>
    </citation>
    <scope>NUCLEOTIDE SEQUENCE [LARGE SCALE GENOMIC DNA]</scope>
    <source>
        <strain evidence="2 3">D2</strain>
    </source>
</reference>
<accession>A0ABV1RHA8</accession>
<evidence type="ECO:0000313" key="2">
    <source>
        <dbReference type="EMBL" id="MER2492324.1"/>
    </source>
</evidence>
<comment type="caution">
    <text evidence="2">The sequence shown here is derived from an EMBL/GenBank/DDBJ whole genome shotgun (WGS) entry which is preliminary data.</text>
</comment>
<proteinExistence type="predicted"/>
<name>A0ABV1RHA8_9ALTE</name>
<keyword evidence="3" id="KW-1185">Reference proteome</keyword>
<protein>
    <submittedName>
        <fullName evidence="2">Uncharacterized protein</fullName>
    </submittedName>
</protein>
<evidence type="ECO:0000256" key="1">
    <source>
        <dbReference type="SAM" id="MobiDB-lite"/>
    </source>
</evidence>
<feature type="compositionally biased region" description="Basic and acidic residues" evidence="1">
    <location>
        <begin position="17"/>
        <end position="47"/>
    </location>
</feature>
<dbReference type="EMBL" id="JBELOE010000210">
    <property type="protein sequence ID" value="MER2492324.1"/>
    <property type="molecule type" value="Genomic_DNA"/>
</dbReference>